<dbReference type="Pfam" id="PF00431">
    <property type="entry name" value="CUB"/>
    <property type="match status" value="1"/>
</dbReference>
<dbReference type="Gene3D" id="2.40.20.10">
    <property type="entry name" value="Plasminogen Kringle 4"/>
    <property type="match status" value="1"/>
</dbReference>
<keyword evidence="8" id="KW-0915">Sodium</keyword>
<protein>
    <recommendedName>
        <fullName evidence="22">Kringle domain-containing protein</fullName>
    </recommendedName>
</protein>
<dbReference type="Pfam" id="PF00051">
    <property type="entry name" value="Kringle"/>
    <property type="match status" value="1"/>
</dbReference>
<reference evidence="19 21" key="2">
    <citation type="journal article" date="2013" name="Nature">
        <title>Insights into bilaterian evolution from three spiralian genomes.</title>
        <authorList>
            <person name="Simakov O."/>
            <person name="Marletaz F."/>
            <person name="Cho S.J."/>
            <person name="Edsinger-Gonzales E."/>
            <person name="Havlak P."/>
            <person name="Hellsten U."/>
            <person name="Kuo D.H."/>
            <person name="Larsson T."/>
            <person name="Lv J."/>
            <person name="Arendt D."/>
            <person name="Savage R."/>
            <person name="Osoegawa K."/>
            <person name="de Jong P."/>
            <person name="Grimwood J."/>
            <person name="Chapman J.A."/>
            <person name="Shapiro H."/>
            <person name="Aerts A."/>
            <person name="Otillar R.P."/>
            <person name="Terry A.Y."/>
            <person name="Boore J.L."/>
            <person name="Grigoriev I.V."/>
            <person name="Lindberg D.R."/>
            <person name="Seaver E.C."/>
            <person name="Weisblat D.A."/>
            <person name="Putnam N.H."/>
            <person name="Rokhsar D.S."/>
        </authorList>
    </citation>
    <scope>NUCLEOTIDE SEQUENCE</scope>
    <source>
        <strain evidence="19 21">I ESC-2004</strain>
    </source>
</reference>
<keyword evidence="13 15" id="KW-0407">Ion channel</keyword>
<evidence type="ECO:0000256" key="15">
    <source>
        <dbReference type="RuleBase" id="RU000679"/>
    </source>
</evidence>
<evidence type="ECO:0000256" key="12">
    <source>
        <dbReference type="ARBA" id="ARBA00023201"/>
    </source>
</evidence>
<keyword evidence="11 14" id="KW-1015">Disulfide bond</keyword>
<dbReference type="InterPro" id="IPR001873">
    <property type="entry name" value="ENaC"/>
</dbReference>
<dbReference type="PROSITE" id="PS50060">
    <property type="entry name" value="MAM_2"/>
    <property type="match status" value="1"/>
</dbReference>
<evidence type="ECO:0000259" key="17">
    <source>
        <dbReference type="PROSITE" id="PS50060"/>
    </source>
</evidence>
<feature type="domain" description="CUB" evidence="16">
    <location>
        <begin position="567"/>
        <end position="676"/>
    </location>
</feature>
<dbReference type="Gene3D" id="1.10.287.820">
    <property type="entry name" value="Acid-sensing ion channel domain"/>
    <property type="match status" value="1"/>
</dbReference>
<evidence type="ECO:0000256" key="9">
    <source>
        <dbReference type="ARBA" id="ARBA00023065"/>
    </source>
</evidence>
<dbReference type="SUPFAM" id="SSF49854">
    <property type="entry name" value="Spermadhesin, CUB domain"/>
    <property type="match status" value="1"/>
</dbReference>
<dbReference type="SMART" id="SM00130">
    <property type="entry name" value="KR"/>
    <property type="match status" value="1"/>
</dbReference>
<keyword evidence="7" id="KW-1133">Transmembrane helix</keyword>
<dbReference type="PROSITE" id="PS50070">
    <property type="entry name" value="KRINGLE_2"/>
    <property type="match status" value="1"/>
</dbReference>
<dbReference type="InterPro" id="IPR013320">
    <property type="entry name" value="ConA-like_dom_sf"/>
</dbReference>
<dbReference type="PROSITE" id="PS50068">
    <property type="entry name" value="LDLRA_2"/>
    <property type="match status" value="1"/>
</dbReference>
<evidence type="ECO:0000256" key="11">
    <source>
        <dbReference type="ARBA" id="ARBA00023157"/>
    </source>
</evidence>
<reference evidence="20" key="3">
    <citation type="submission" date="2015-06" db="UniProtKB">
        <authorList>
            <consortium name="EnsemblMetazoa"/>
        </authorList>
    </citation>
    <scope>IDENTIFICATION</scope>
</reference>
<dbReference type="OrthoDB" id="6021021at2759"/>
<evidence type="ECO:0000259" key="18">
    <source>
        <dbReference type="PROSITE" id="PS50070"/>
    </source>
</evidence>
<dbReference type="Pfam" id="PF00858">
    <property type="entry name" value="ASC"/>
    <property type="match status" value="1"/>
</dbReference>
<dbReference type="AlphaFoldDB" id="R7VC56"/>
<comment type="subcellular location">
    <subcellularLocation>
        <location evidence="1">Membrane</location>
        <topology evidence="1">Multi-pass membrane protein</topology>
    </subcellularLocation>
</comment>
<dbReference type="GO" id="GO:0016020">
    <property type="term" value="C:membrane"/>
    <property type="evidence" value="ECO:0007669"/>
    <property type="project" value="UniProtKB-SubCell"/>
</dbReference>
<dbReference type="InterPro" id="IPR013806">
    <property type="entry name" value="Kringle-like"/>
</dbReference>
<dbReference type="EMBL" id="KB294939">
    <property type="protein sequence ID" value="ELU13901.1"/>
    <property type="molecule type" value="Genomic_DNA"/>
</dbReference>
<dbReference type="Gene3D" id="2.60.120.290">
    <property type="entry name" value="Spermadhesin, CUB domain"/>
    <property type="match status" value="1"/>
</dbReference>
<keyword evidence="12 15" id="KW-0739">Sodium transport</keyword>
<feature type="domain" description="Kringle" evidence="18">
    <location>
        <begin position="283"/>
        <end position="354"/>
    </location>
</feature>
<dbReference type="Gene3D" id="2.60.120.200">
    <property type="match status" value="1"/>
</dbReference>
<evidence type="ECO:0000256" key="8">
    <source>
        <dbReference type="ARBA" id="ARBA00023053"/>
    </source>
</evidence>
<proteinExistence type="inferred from homology"/>
<dbReference type="InterPro" id="IPR018056">
    <property type="entry name" value="Kringle_CS"/>
</dbReference>
<dbReference type="InterPro" id="IPR000859">
    <property type="entry name" value="CUB_dom"/>
</dbReference>
<dbReference type="GO" id="GO:0005272">
    <property type="term" value="F:sodium channel activity"/>
    <property type="evidence" value="ECO:0007669"/>
    <property type="project" value="UniProtKB-KW"/>
</dbReference>
<keyword evidence="3 15" id="KW-0894">Sodium channel</keyword>
<evidence type="ECO:0000256" key="7">
    <source>
        <dbReference type="ARBA" id="ARBA00022989"/>
    </source>
</evidence>
<dbReference type="InterPro" id="IPR002172">
    <property type="entry name" value="LDrepeatLR_classA_rpt"/>
</dbReference>
<evidence type="ECO:0000256" key="2">
    <source>
        <dbReference type="ARBA" id="ARBA00022448"/>
    </source>
</evidence>
<keyword evidence="2 15" id="KW-0813">Transport</keyword>
<dbReference type="InterPro" id="IPR000001">
    <property type="entry name" value="Kringle"/>
</dbReference>
<dbReference type="InterPro" id="IPR038178">
    <property type="entry name" value="Kringle_sf"/>
</dbReference>
<keyword evidence="4 14" id="KW-0420">Kringle</keyword>
<dbReference type="CDD" id="cd00041">
    <property type="entry name" value="CUB"/>
    <property type="match status" value="1"/>
</dbReference>
<name>R7VC56_CAPTE</name>
<accession>R7VC56</accession>
<evidence type="ECO:0000256" key="13">
    <source>
        <dbReference type="ARBA" id="ARBA00023303"/>
    </source>
</evidence>
<evidence type="ECO:0000256" key="5">
    <source>
        <dbReference type="ARBA" id="ARBA00022692"/>
    </source>
</evidence>
<dbReference type="SMART" id="SM00192">
    <property type="entry name" value="LDLa"/>
    <property type="match status" value="1"/>
</dbReference>
<keyword evidence="6" id="KW-0677">Repeat</keyword>
<keyword evidence="9 15" id="KW-0406">Ion transport</keyword>
<dbReference type="EnsemblMetazoa" id="CapteT202545">
    <property type="protein sequence ID" value="CapteP202545"/>
    <property type="gene ID" value="CapteG202545"/>
</dbReference>
<dbReference type="SMART" id="SM00042">
    <property type="entry name" value="CUB"/>
    <property type="match status" value="1"/>
</dbReference>
<sequence length="1109" mass="123947">MTAIQEKGRFDAVKQATQKPNQLAVKRNESECLEFFELRKDYCVVEGRGNFSFFIADTTHEVCQFICKEYLSCAGVFFDCGKRLCTISSFIADFDGPDGTLSQRKGVDGYLFITLLAAPKVSCSFEQVVDDKECGMTVSSEMTGQFATVQGLAHTFNTLEGHYLNLQATNLRAGYTARFQTDYVEIDGTCLMLSYFVFNQVILNVILIDEELEEEQILELYPSHMEKAKWETSYLEFSQSGIHRVVIEATRVEYGISGVGLDDVRLLPCVTFAEQKCLITAFGEDYLGTENTSQSCAKCQPWVESMNYFIAETQFVQPEDEAENFCRNPTKDPFGPWCFINEYGQRESCRISMCVCPSGWFGCKSSGTCFPGDWTCNNVRDCSDGSDEEDPCGQPDLPISEIYLNISFEGSDVAFSAVYELELSSTNAMSGDETFIASPLRNFTENTEVSFQLKFEMEQYDTSNIWVVVQREDDSFSDPITTIEDRSSYEYFSYYYICLPVGQYGLAFIINFGNITMATRTLACDFDGSDTHCPLQTLSSNVYFEWRSIASNNLLQGGLSVLSDDGCDIDIYDLEGTIRSIGYPAGYPNNDICSYTIHIPPGGTLRLEVENFAVEDSNSCAYDYLPIRNGTGQLFKLCGKIAAGTIYEIASESIQFTFFSDYSITDVGFSLKYTTVDLDSTKNYAQALSFGGSDDTGSAISKLIFGPLLVDSKACLHFELFSVEQLEVAQVGNLDRNTESKSLLKLPDIGLGDAWHEFFINIERLASGKDSYIVFKVEMSHPENIYCTTLDVINLTNGNCPGSSNAFDTFACNFNASDQCGYRDTSSVASRWARSILMELQEMFLQTFTTIMTMAMIMKTMEMVLAQDMILVPVMALVLSQGMAPVLALEVIFIQVLLDHQDDAQQMQDKAFGARPGAHSTSHALHYEYLTPKHGSCGKTPWKFHIADTTYTHARCMRECEIANMLSSCGCIDSYMKGDYVSPMEECDLVTYLDCSIPVYEDGDELSNCSVCLSACKSTDFEFDLSSVTLAYTAFSSLNDQIRGDIQTNYMEAMSLQQRVQTTKFLGLLGKNQTLLQAIDDYVFHAKSDISALQQWLFALASRQKSCKF</sequence>
<dbReference type="Gene3D" id="4.10.400.10">
    <property type="entry name" value="Low-density Lipoprotein Receptor"/>
    <property type="match status" value="1"/>
</dbReference>
<dbReference type="Proteomes" id="UP000014760">
    <property type="component" value="Unassembled WGS sequence"/>
</dbReference>
<evidence type="ECO:0000256" key="6">
    <source>
        <dbReference type="ARBA" id="ARBA00022737"/>
    </source>
</evidence>
<evidence type="ECO:0008006" key="22">
    <source>
        <dbReference type="Google" id="ProtNLM"/>
    </source>
</evidence>
<evidence type="ECO:0000256" key="3">
    <source>
        <dbReference type="ARBA" id="ARBA00022461"/>
    </source>
</evidence>
<comment type="similarity">
    <text evidence="15">Belongs to the amiloride-sensitive sodium channel (TC 1.A.6) family.</text>
</comment>
<evidence type="ECO:0000256" key="4">
    <source>
        <dbReference type="ARBA" id="ARBA00022572"/>
    </source>
</evidence>
<dbReference type="PROSITE" id="PS01180">
    <property type="entry name" value="CUB"/>
    <property type="match status" value="1"/>
</dbReference>
<keyword evidence="5 15" id="KW-0812">Transmembrane</keyword>
<evidence type="ECO:0000256" key="14">
    <source>
        <dbReference type="PROSITE-ProRule" id="PRU00121"/>
    </source>
</evidence>
<feature type="disulfide bond" evidence="14">
    <location>
        <begin position="326"/>
        <end position="349"/>
    </location>
</feature>
<organism evidence="19">
    <name type="scientific">Capitella teleta</name>
    <name type="common">Polychaete worm</name>
    <dbReference type="NCBI Taxonomy" id="283909"/>
    <lineage>
        <taxon>Eukaryota</taxon>
        <taxon>Metazoa</taxon>
        <taxon>Spiralia</taxon>
        <taxon>Lophotrochozoa</taxon>
        <taxon>Annelida</taxon>
        <taxon>Polychaeta</taxon>
        <taxon>Sedentaria</taxon>
        <taxon>Scolecida</taxon>
        <taxon>Capitellidae</taxon>
        <taxon>Capitella</taxon>
    </lineage>
</organism>
<dbReference type="InterPro" id="IPR000998">
    <property type="entry name" value="MAM_dom"/>
</dbReference>
<evidence type="ECO:0000259" key="16">
    <source>
        <dbReference type="PROSITE" id="PS01180"/>
    </source>
</evidence>
<feature type="disulfide bond" evidence="14">
    <location>
        <begin position="299"/>
        <end position="338"/>
    </location>
</feature>
<dbReference type="CDD" id="cd00112">
    <property type="entry name" value="LDLa"/>
    <property type="match status" value="1"/>
</dbReference>
<reference evidence="21" key="1">
    <citation type="submission" date="2012-12" db="EMBL/GenBank/DDBJ databases">
        <authorList>
            <person name="Hellsten U."/>
            <person name="Grimwood J."/>
            <person name="Chapman J.A."/>
            <person name="Shapiro H."/>
            <person name="Aerts A."/>
            <person name="Otillar R.P."/>
            <person name="Terry A.Y."/>
            <person name="Boore J.L."/>
            <person name="Simakov O."/>
            <person name="Marletaz F."/>
            <person name="Cho S.-J."/>
            <person name="Edsinger-Gonzales E."/>
            <person name="Havlak P."/>
            <person name="Kuo D.-H."/>
            <person name="Larsson T."/>
            <person name="Lv J."/>
            <person name="Arendt D."/>
            <person name="Savage R."/>
            <person name="Osoegawa K."/>
            <person name="de Jong P."/>
            <person name="Lindberg D.R."/>
            <person name="Seaver E.C."/>
            <person name="Weisblat D.A."/>
            <person name="Putnam N.H."/>
            <person name="Grigoriev I.V."/>
            <person name="Rokhsar D.S."/>
        </authorList>
    </citation>
    <scope>NUCLEOTIDE SEQUENCE</scope>
    <source>
        <strain evidence="21">I ESC-2004</strain>
    </source>
</reference>
<evidence type="ECO:0000256" key="1">
    <source>
        <dbReference type="ARBA" id="ARBA00004141"/>
    </source>
</evidence>
<evidence type="ECO:0000313" key="21">
    <source>
        <dbReference type="Proteomes" id="UP000014760"/>
    </source>
</evidence>
<dbReference type="SMART" id="SM00137">
    <property type="entry name" value="MAM"/>
    <property type="match status" value="1"/>
</dbReference>
<dbReference type="InterPro" id="IPR035914">
    <property type="entry name" value="Sperma_CUB_dom_sf"/>
</dbReference>
<dbReference type="InterPro" id="IPR036055">
    <property type="entry name" value="LDL_receptor-like_sf"/>
</dbReference>
<dbReference type="HOGENOM" id="CLU_282033_0_0_1"/>
<dbReference type="SUPFAM" id="SSF57424">
    <property type="entry name" value="LDL receptor-like module"/>
    <property type="match status" value="1"/>
</dbReference>
<evidence type="ECO:0000313" key="19">
    <source>
        <dbReference type="EMBL" id="ELU13901.1"/>
    </source>
</evidence>
<feature type="domain" description="MAM" evidence="17">
    <location>
        <begin position="121"/>
        <end position="271"/>
    </location>
</feature>
<comment type="caution">
    <text evidence="14">Lacks conserved residue(s) required for the propagation of feature annotation.</text>
</comment>
<dbReference type="PANTHER" id="PTHR24251">
    <property type="entry name" value="OVOCHYMASE-RELATED"/>
    <property type="match status" value="1"/>
</dbReference>
<dbReference type="SUPFAM" id="SSF57440">
    <property type="entry name" value="Kringle-like"/>
    <property type="match status" value="1"/>
</dbReference>
<evidence type="ECO:0000256" key="10">
    <source>
        <dbReference type="ARBA" id="ARBA00023136"/>
    </source>
</evidence>
<dbReference type="SUPFAM" id="SSF49899">
    <property type="entry name" value="Concanavalin A-like lectins/glucanases"/>
    <property type="match status" value="1"/>
</dbReference>
<keyword evidence="21" id="KW-1185">Reference proteome</keyword>
<evidence type="ECO:0000313" key="20">
    <source>
        <dbReference type="EnsemblMetazoa" id="CapteP202545"/>
    </source>
</evidence>
<dbReference type="EMBL" id="AMQN01005021">
    <property type="status" value="NOT_ANNOTATED_CDS"/>
    <property type="molecule type" value="Genomic_DNA"/>
</dbReference>
<gene>
    <name evidence="19" type="ORF">CAPTEDRAFT_202545</name>
</gene>
<dbReference type="PROSITE" id="PS00021">
    <property type="entry name" value="KRINGLE_1"/>
    <property type="match status" value="1"/>
</dbReference>
<keyword evidence="10" id="KW-0472">Membrane</keyword>
<dbReference type="Pfam" id="PF00629">
    <property type="entry name" value="MAM"/>
    <property type="match status" value="1"/>
</dbReference>